<dbReference type="PROSITE" id="PS50006">
    <property type="entry name" value="FHA_DOMAIN"/>
    <property type="match status" value="1"/>
</dbReference>
<dbReference type="Gene3D" id="2.60.200.20">
    <property type="match status" value="1"/>
</dbReference>
<dbReference type="InterPro" id="IPR008984">
    <property type="entry name" value="SMAD_FHA_dom_sf"/>
</dbReference>
<keyword evidence="4" id="KW-1185">Reference proteome</keyword>
<dbReference type="STRING" id="75922.BST47_21630"/>
<dbReference type="InterPro" id="IPR001387">
    <property type="entry name" value="Cro/C1-type_HTH"/>
</dbReference>
<evidence type="ECO:0000259" key="2">
    <source>
        <dbReference type="PROSITE" id="PS50006"/>
    </source>
</evidence>
<dbReference type="SMART" id="SM00530">
    <property type="entry name" value="HTH_XRE"/>
    <property type="match status" value="2"/>
</dbReference>
<protein>
    <submittedName>
        <fullName evidence="3">Forkhead-associated protein</fullName>
    </submittedName>
</protein>
<proteinExistence type="predicted"/>
<dbReference type="InterPro" id="IPR000253">
    <property type="entry name" value="FHA_dom"/>
</dbReference>
<dbReference type="RefSeq" id="WP_083127708.1">
    <property type="nucleotide sequence ID" value="NZ_MVIM01000013.1"/>
</dbReference>
<dbReference type="Gene3D" id="1.10.260.40">
    <property type="entry name" value="lambda repressor-like DNA-binding domains"/>
    <property type="match status" value="1"/>
</dbReference>
<gene>
    <name evidence="3" type="ORF">BST47_21630</name>
</gene>
<dbReference type="EMBL" id="MVIM01000013">
    <property type="protein sequence ID" value="ORB62938.1"/>
    <property type="molecule type" value="Genomic_DNA"/>
</dbReference>
<dbReference type="SUPFAM" id="SSF47413">
    <property type="entry name" value="lambda repressor-like DNA-binding domains"/>
    <property type="match status" value="1"/>
</dbReference>
<organism evidence="3 4">
    <name type="scientific">Mycolicibacterium tusciae</name>
    <dbReference type="NCBI Taxonomy" id="75922"/>
    <lineage>
        <taxon>Bacteria</taxon>
        <taxon>Bacillati</taxon>
        <taxon>Actinomycetota</taxon>
        <taxon>Actinomycetes</taxon>
        <taxon>Mycobacteriales</taxon>
        <taxon>Mycobacteriaceae</taxon>
        <taxon>Mycolicibacterium</taxon>
    </lineage>
</organism>
<dbReference type="Proteomes" id="UP000192411">
    <property type="component" value="Unassembled WGS sequence"/>
</dbReference>
<dbReference type="Pfam" id="PF01381">
    <property type="entry name" value="HTH_3"/>
    <property type="match status" value="1"/>
</dbReference>
<dbReference type="SUPFAM" id="SSF49879">
    <property type="entry name" value="SMAD/FHA domain"/>
    <property type="match status" value="1"/>
</dbReference>
<dbReference type="CDD" id="cd00093">
    <property type="entry name" value="HTH_XRE"/>
    <property type="match status" value="1"/>
</dbReference>
<evidence type="ECO:0000313" key="4">
    <source>
        <dbReference type="Proteomes" id="UP000192411"/>
    </source>
</evidence>
<dbReference type="AlphaFoldDB" id="A0A1X0JJ82"/>
<sequence>MSAPQSPRDEPGLPIVIVRFGRVDEVLRPGEGPVFIGRELPAQLRIDDTRISRTHARIESRGAQWVVVDEASTNGVFLNGERVSNVPVTDGMTLHLGHREGIAVRFSFIDPDAGTMMATGVMPARTTDDTIAQPEKAVAGPPPGAQDGPDIARAGAAVTARREELGYSARRLSDESGVSVGELEDFERGRTWPPQGTRDKIERALRWPSGTIPLVSRGGEIPDDDDTGTLSDSVQLEVMLDYAKIALDGMSARIAALPPVDDPDFAVQVAELLAQLRRLHATTANAARSAPALEILLALSDVRRTYSDLMCHAATAPAATLGQRLYAARHRALLSVEETAAACAVDVDAVNAVEAEREVSAAVSSALESVLVRITNR</sequence>
<evidence type="ECO:0000313" key="3">
    <source>
        <dbReference type="EMBL" id="ORB62938.1"/>
    </source>
</evidence>
<dbReference type="InterPro" id="IPR010982">
    <property type="entry name" value="Lambda_DNA-bd_dom_sf"/>
</dbReference>
<dbReference type="Pfam" id="PF00498">
    <property type="entry name" value="FHA"/>
    <property type="match status" value="1"/>
</dbReference>
<dbReference type="OrthoDB" id="3214282at2"/>
<keyword evidence="1" id="KW-0597">Phosphoprotein</keyword>
<dbReference type="SMART" id="SM00240">
    <property type="entry name" value="FHA"/>
    <property type="match status" value="1"/>
</dbReference>
<dbReference type="GO" id="GO:0003677">
    <property type="term" value="F:DNA binding"/>
    <property type="evidence" value="ECO:0007669"/>
    <property type="project" value="InterPro"/>
</dbReference>
<comment type="caution">
    <text evidence="3">The sequence shown here is derived from an EMBL/GenBank/DDBJ whole genome shotgun (WGS) entry which is preliminary data.</text>
</comment>
<accession>A0A1X0JJ82</accession>
<feature type="domain" description="FHA" evidence="2">
    <location>
        <begin position="34"/>
        <end position="83"/>
    </location>
</feature>
<reference evidence="3 4" key="1">
    <citation type="submission" date="2017-02" db="EMBL/GenBank/DDBJ databases">
        <title>The new phylogeny of genus Mycobacterium.</title>
        <authorList>
            <person name="Tortoli E."/>
            <person name="Trovato A."/>
            <person name="Cirillo D.M."/>
        </authorList>
    </citation>
    <scope>NUCLEOTIDE SEQUENCE [LARGE SCALE GENOMIC DNA]</scope>
    <source>
        <strain evidence="3 4">DSM 44338</strain>
    </source>
</reference>
<name>A0A1X0JJ82_9MYCO</name>
<evidence type="ECO:0000256" key="1">
    <source>
        <dbReference type="ARBA" id="ARBA00022553"/>
    </source>
</evidence>